<keyword evidence="2 5" id="KW-0479">Metal-binding</keyword>
<dbReference type="GO" id="GO:0020037">
    <property type="term" value="F:heme binding"/>
    <property type="evidence" value="ECO:0007669"/>
    <property type="project" value="InterPro"/>
</dbReference>
<dbReference type="PROSITE" id="PS51918">
    <property type="entry name" value="RADICAL_SAM"/>
    <property type="match status" value="1"/>
</dbReference>
<accession>A0A9D1JHT1</accession>
<dbReference type="PANTHER" id="PTHR11228:SF27">
    <property type="entry name" value="GLYCYL-RADICAL ENZYME ACTIVATING ENZYME MJ1227-RELATED"/>
    <property type="match status" value="1"/>
</dbReference>
<dbReference type="Pfam" id="PF04055">
    <property type="entry name" value="Radical_SAM"/>
    <property type="match status" value="1"/>
</dbReference>
<dbReference type="PANTHER" id="PTHR11228">
    <property type="entry name" value="RADICAL SAM DOMAIN PROTEIN"/>
    <property type="match status" value="1"/>
</dbReference>
<protein>
    <submittedName>
        <fullName evidence="8">Anaerobic ribonucleoside-triphosphate reductase activating protein</fullName>
    </submittedName>
</protein>
<dbReference type="AlphaFoldDB" id="A0A9D1JHT1"/>
<dbReference type="Proteomes" id="UP000823982">
    <property type="component" value="Unassembled WGS sequence"/>
</dbReference>
<dbReference type="PROSITE" id="PS51007">
    <property type="entry name" value="CYTC"/>
    <property type="match status" value="1"/>
</dbReference>
<dbReference type="InterPro" id="IPR012840">
    <property type="entry name" value="NrdG2"/>
</dbReference>
<dbReference type="InterPro" id="IPR013785">
    <property type="entry name" value="Aldolase_TIM"/>
</dbReference>
<dbReference type="CDD" id="cd01335">
    <property type="entry name" value="Radical_SAM"/>
    <property type="match status" value="1"/>
</dbReference>
<dbReference type="EMBL" id="DVIR01000047">
    <property type="protein sequence ID" value="HIS24762.1"/>
    <property type="molecule type" value="Genomic_DNA"/>
</dbReference>
<evidence type="ECO:0000256" key="4">
    <source>
        <dbReference type="ARBA" id="ARBA00023014"/>
    </source>
</evidence>
<evidence type="ECO:0000256" key="2">
    <source>
        <dbReference type="ARBA" id="ARBA00022723"/>
    </source>
</evidence>
<dbReference type="GO" id="GO:0009055">
    <property type="term" value="F:electron transfer activity"/>
    <property type="evidence" value="ECO:0007669"/>
    <property type="project" value="InterPro"/>
</dbReference>
<evidence type="ECO:0000313" key="9">
    <source>
        <dbReference type="Proteomes" id="UP000823982"/>
    </source>
</evidence>
<organism evidence="8 9">
    <name type="scientific">Candidatus Faeciplasma gallinarum</name>
    <dbReference type="NCBI Taxonomy" id="2840799"/>
    <lineage>
        <taxon>Bacteria</taxon>
        <taxon>Bacillati</taxon>
        <taxon>Bacillota</taxon>
        <taxon>Clostridia</taxon>
        <taxon>Eubacteriales</taxon>
        <taxon>Oscillospiraceae</taxon>
        <taxon>Oscillospiraceae incertae sedis</taxon>
        <taxon>Candidatus Faeciplasma</taxon>
    </lineage>
</organism>
<dbReference type="InterPro" id="IPR009056">
    <property type="entry name" value="Cyt_c-like_dom"/>
</dbReference>
<name>A0A9D1JHT1_9FIRM</name>
<dbReference type="GO" id="GO:0046872">
    <property type="term" value="F:metal ion binding"/>
    <property type="evidence" value="ECO:0007669"/>
    <property type="project" value="UniProtKB-KW"/>
</dbReference>
<dbReference type="InterPro" id="IPR007197">
    <property type="entry name" value="rSAM"/>
</dbReference>
<dbReference type="SUPFAM" id="SSF102114">
    <property type="entry name" value="Radical SAM enzymes"/>
    <property type="match status" value="1"/>
</dbReference>
<dbReference type="InterPro" id="IPR050377">
    <property type="entry name" value="Radical_SAM_PqqE_MftC-like"/>
</dbReference>
<keyword evidence="5" id="KW-0349">Heme</keyword>
<keyword evidence="3 5" id="KW-0408">Iron</keyword>
<dbReference type="InterPro" id="IPR058240">
    <property type="entry name" value="rSAM_sf"/>
</dbReference>
<reference evidence="8" key="2">
    <citation type="journal article" date="2021" name="PeerJ">
        <title>Extensive microbial diversity within the chicken gut microbiome revealed by metagenomics and culture.</title>
        <authorList>
            <person name="Gilroy R."/>
            <person name="Ravi A."/>
            <person name="Getino M."/>
            <person name="Pursley I."/>
            <person name="Horton D.L."/>
            <person name="Alikhan N.F."/>
            <person name="Baker D."/>
            <person name="Gharbi K."/>
            <person name="Hall N."/>
            <person name="Watson M."/>
            <person name="Adriaenssens E.M."/>
            <person name="Foster-Nyarko E."/>
            <person name="Jarju S."/>
            <person name="Secka A."/>
            <person name="Antonio M."/>
            <person name="Oren A."/>
            <person name="Chaudhuri R.R."/>
            <person name="La Ragione R."/>
            <person name="Hildebrand F."/>
            <person name="Pallen M.J."/>
        </authorList>
    </citation>
    <scope>NUCLEOTIDE SEQUENCE</scope>
    <source>
        <strain evidence="8">CHK157-1446</strain>
    </source>
</reference>
<dbReference type="SFLD" id="SFLDG01094">
    <property type="entry name" value="Uncharacterised_Radical_SAM_Su"/>
    <property type="match status" value="1"/>
</dbReference>
<evidence type="ECO:0000256" key="5">
    <source>
        <dbReference type="PROSITE-ProRule" id="PRU00433"/>
    </source>
</evidence>
<evidence type="ECO:0000256" key="3">
    <source>
        <dbReference type="ARBA" id="ARBA00023004"/>
    </source>
</evidence>
<dbReference type="Gene3D" id="3.20.20.70">
    <property type="entry name" value="Aldolase class I"/>
    <property type="match status" value="1"/>
</dbReference>
<dbReference type="GO" id="GO:0051536">
    <property type="term" value="F:iron-sulfur cluster binding"/>
    <property type="evidence" value="ECO:0007669"/>
    <property type="project" value="UniProtKB-KW"/>
</dbReference>
<evidence type="ECO:0000259" key="6">
    <source>
        <dbReference type="PROSITE" id="PS51007"/>
    </source>
</evidence>
<reference evidence="8" key="1">
    <citation type="submission" date="2020-10" db="EMBL/GenBank/DDBJ databases">
        <authorList>
            <person name="Gilroy R."/>
        </authorList>
    </citation>
    <scope>NUCLEOTIDE SEQUENCE</scope>
    <source>
        <strain evidence="8">CHK157-1446</strain>
    </source>
</reference>
<gene>
    <name evidence="8" type="ORF">IAD01_05095</name>
</gene>
<dbReference type="NCBIfam" id="TIGR02495">
    <property type="entry name" value="NrdG2"/>
    <property type="match status" value="1"/>
</dbReference>
<dbReference type="SFLD" id="SFLDS00029">
    <property type="entry name" value="Radical_SAM"/>
    <property type="match status" value="1"/>
</dbReference>
<comment type="caution">
    <text evidence="8">The sequence shown here is derived from an EMBL/GenBank/DDBJ whole genome shotgun (WGS) entry which is preliminary data.</text>
</comment>
<keyword evidence="1" id="KW-0949">S-adenosyl-L-methionine</keyword>
<evidence type="ECO:0000313" key="8">
    <source>
        <dbReference type="EMBL" id="HIS24762.1"/>
    </source>
</evidence>
<dbReference type="GO" id="GO:0003824">
    <property type="term" value="F:catalytic activity"/>
    <property type="evidence" value="ECO:0007669"/>
    <property type="project" value="InterPro"/>
</dbReference>
<evidence type="ECO:0000256" key="1">
    <source>
        <dbReference type="ARBA" id="ARBA00022691"/>
    </source>
</evidence>
<sequence>MQIAGLQKLTLLDYSELVACIVFTKGCNLRCPFCHNASLALNKTDDFLDESEVFDYLKERSGLLDGVVISGGEPLLQPDISDFLERVKKLHYKIKIDTNGTKPDILKELISRGLADRVAVDIKNSPEGYELACGVKADLEAIQKTIDLLMSGDVEYEFRTTVVKGIHTEESISSLAKWIKGAKEYYLQQFKDSGDLIKPCGLSAFSEEQLNKFADIVRPYVPAVQIRGI</sequence>
<evidence type="ECO:0000259" key="7">
    <source>
        <dbReference type="PROSITE" id="PS51918"/>
    </source>
</evidence>
<feature type="domain" description="Cytochrome c" evidence="6">
    <location>
        <begin position="1"/>
        <end position="183"/>
    </location>
</feature>
<dbReference type="SFLD" id="SFLDG01067">
    <property type="entry name" value="SPASM/twitch_domain_containing"/>
    <property type="match status" value="1"/>
</dbReference>
<feature type="domain" description="Radical SAM core" evidence="7">
    <location>
        <begin position="13"/>
        <end position="229"/>
    </location>
</feature>
<proteinExistence type="predicted"/>
<keyword evidence="4" id="KW-0411">Iron-sulfur</keyword>